<organism evidence="10 11">
    <name type="scientific">Peptostreptococcus porci</name>
    <dbReference type="NCBI Taxonomy" id="2652282"/>
    <lineage>
        <taxon>Bacteria</taxon>
        <taxon>Bacillati</taxon>
        <taxon>Bacillota</taxon>
        <taxon>Clostridia</taxon>
        <taxon>Peptostreptococcales</taxon>
        <taxon>Peptostreptococcaceae</taxon>
        <taxon>Peptostreptococcus</taxon>
    </lineage>
</organism>
<sequence>MKNKRIRTTEVDKKEARLAYPYAAWSLIFIVVPLVLVVFYSLTQKDADGNLFFTMSNYGDVFEPLFLKVFGRSFLLSGIATLACILIGYPVAYIISQMNLKKGGILILLFILPMWMNFLLRTYAWIAILGKHGLLNNLLGLFGIHPSSILYTSMAVLLGMVYNFLPFMVLPIYTTLQKIDKDLINAARDLGANSFTVFRKVVFPLSMPGVMSGITMVFMPCVTTFAISRLLGGGKTMLVGDLIEQQFTTVGDWNFGSSLSIVMMIIILISMAIMNKIDRNVEGGESNAKK</sequence>
<keyword evidence="3 8" id="KW-0813">Transport</keyword>
<feature type="transmembrane region" description="Helical" evidence="8">
    <location>
        <begin position="253"/>
        <end position="273"/>
    </location>
</feature>
<keyword evidence="11" id="KW-1185">Reference proteome</keyword>
<dbReference type="RefSeq" id="WP_154537227.1">
    <property type="nucleotide sequence ID" value="NZ_JAQYHJ010000077.1"/>
</dbReference>
<evidence type="ECO:0000256" key="2">
    <source>
        <dbReference type="ARBA" id="ARBA00007069"/>
    </source>
</evidence>
<dbReference type="GO" id="GO:0055085">
    <property type="term" value="P:transmembrane transport"/>
    <property type="evidence" value="ECO:0007669"/>
    <property type="project" value="InterPro"/>
</dbReference>
<dbReference type="EMBL" id="VUNE01000001">
    <property type="protein sequence ID" value="MST61851.1"/>
    <property type="molecule type" value="Genomic_DNA"/>
</dbReference>
<dbReference type="AlphaFoldDB" id="A0A6N7X155"/>
<dbReference type="PANTHER" id="PTHR42929">
    <property type="entry name" value="INNER MEMBRANE ABC TRANSPORTER PERMEASE PROTEIN YDCU-RELATED-RELATED"/>
    <property type="match status" value="1"/>
</dbReference>
<feature type="transmembrane region" description="Helical" evidence="8">
    <location>
        <begin position="148"/>
        <end position="173"/>
    </location>
</feature>
<evidence type="ECO:0000256" key="4">
    <source>
        <dbReference type="ARBA" id="ARBA00022475"/>
    </source>
</evidence>
<keyword evidence="5 8" id="KW-0812">Transmembrane</keyword>
<evidence type="ECO:0000256" key="5">
    <source>
        <dbReference type="ARBA" id="ARBA00022692"/>
    </source>
</evidence>
<keyword evidence="7 8" id="KW-0472">Membrane</keyword>
<feature type="transmembrane region" description="Helical" evidence="8">
    <location>
        <begin position="209"/>
        <end position="233"/>
    </location>
</feature>
<dbReference type="InterPro" id="IPR035906">
    <property type="entry name" value="MetI-like_sf"/>
</dbReference>
<dbReference type="Proteomes" id="UP000440713">
    <property type="component" value="Unassembled WGS sequence"/>
</dbReference>
<feature type="transmembrane region" description="Helical" evidence="8">
    <location>
        <begin position="20"/>
        <end position="42"/>
    </location>
</feature>
<evidence type="ECO:0000256" key="7">
    <source>
        <dbReference type="ARBA" id="ARBA00023136"/>
    </source>
</evidence>
<accession>A0A6N7X155</accession>
<evidence type="ECO:0000313" key="11">
    <source>
        <dbReference type="Proteomes" id="UP000440713"/>
    </source>
</evidence>
<reference evidence="10 11" key="1">
    <citation type="submission" date="2019-08" db="EMBL/GenBank/DDBJ databases">
        <title>In-depth cultivation of the pig gut microbiome towards novel bacterial diversity and tailored functional studies.</title>
        <authorList>
            <person name="Wylensek D."/>
            <person name="Hitch T.C.A."/>
            <person name="Clavel T."/>
        </authorList>
    </citation>
    <scope>NUCLEOTIDE SEQUENCE [LARGE SCALE GENOMIC DNA]</scope>
    <source>
        <strain evidence="10 11">WCA-SAB-591-4A-A</strain>
    </source>
</reference>
<feature type="domain" description="ABC transmembrane type-1" evidence="9">
    <location>
        <begin position="70"/>
        <end position="274"/>
    </location>
</feature>
<evidence type="ECO:0000313" key="10">
    <source>
        <dbReference type="EMBL" id="MST61851.1"/>
    </source>
</evidence>
<comment type="subcellular location">
    <subcellularLocation>
        <location evidence="1 8">Cell membrane</location>
        <topology evidence="1 8">Multi-pass membrane protein</topology>
    </subcellularLocation>
</comment>
<evidence type="ECO:0000256" key="8">
    <source>
        <dbReference type="RuleBase" id="RU363032"/>
    </source>
</evidence>
<evidence type="ECO:0000256" key="6">
    <source>
        <dbReference type="ARBA" id="ARBA00022989"/>
    </source>
</evidence>
<dbReference type="PANTHER" id="PTHR42929:SF1">
    <property type="entry name" value="INNER MEMBRANE ABC TRANSPORTER PERMEASE PROTEIN YDCU-RELATED"/>
    <property type="match status" value="1"/>
</dbReference>
<feature type="transmembrane region" description="Helical" evidence="8">
    <location>
        <begin position="107"/>
        <end position="128"/>
    </location>
</feature>
<dbReference type="GO" id="GO:0005886">
    <property type="term" value="C:plasma membrane"/>
    <property type="evidence" value="ECO:0007669"/>
    <property type="project" value="UniProtKB-SubCell"/>
</dbReference>
<dbReference type="CDD" id="cd06261">
    <property type="entry name" value="TM_PBP2"/>
    <property type="match status" value="1"/>
</dbReference>
<dbReference type="SUPFAM" id="SSF161098">
    <property type="entry name" value="MetI-like"/>
    <property type="match status" value="1"/>
</dbReference>
<feature type="transmembrane region" description="Helical" evidence="8">
    <location>
        <begin position="74"/>
        <end position="95"/>
    </location>
</feature>
<comment type="caution">
    <text evidence="10">The sequence shown here is derived from an EMBL/GenBank/DDBJ whole genome shotgun (WGS) entry which is preliminary data.</text>
</comment>
<keyword evidence="6 8" id="KW-1133">Transmembrane helix</keyword>
<dbReference type="InterPro" id="IPR000515">
    <property type="entry name" value="MetI-like"/>
</dbReference>
<keyword evidence="4" id="KW-1003">Cell membrane</keyword>
<name>A0A6N7X155_9FIRM</name>
<dbReference type="PROSITE" id="PS50928">
    <property type="entry name" value="ABC_TM1"/>
    <property type="match status" value="1"/>
</dbReference>
<proteinExistence type="inferred from homology"/>
<comment type="similarity">
    <text evidence="2">Belongs to the binding-protein-dependent transport system permease family. CysTW subfamily.</text>
</comment>
<dbReference type="Gene3D" id="1.10.3720.10">
    <property type="entry name" value="MetI-like"/>
    <property type="match status" value="1"/>
</dbReference>
<evidence type="ECO:0000259" key="9">
    <source>
        <dbReference type="PROSITE" id="PS50928"/>
    </source>
</evidence>
<evidence type="ECO:0000256" key="3">
    <source>
        <dbReference type="ARBA" id="ARBA00022448"/>
    </source>
</evidence>
<evidence type="ECO:0000256" key="1">
    <source>
        <dbReference type="ARBA" id="ARBA00004651"/>
    </source>
</evidence>
<protein>
    <submittedName>
        <fullName evidence="10">ABC transporter permease</fullName>
    </submittedName>
</protein>
<dbReference type="Pfam" id="PF00528">
    <property type="entry name" value="BPD_transp_1"/>
    <property type="match status" value="1"/>
</dbReference>
<gene>
    <name evidence="10" type="ORF">FYJ71_02535</name>
</gene>